<comment type="caution">
    <text evidence="1">The sequence shown here is derived from an EMBL/GenBank/DDBJ whole genome shotgun (WGS) entry which is preliminary data.</text>
</comment>
<evidence type="ECO:0000313" key="1">
    <source>
        <dbReference type="EMBL" id="KAK4546093.1"/>
    </source>
</evidence>
<dbReference type="Proteomes" id="UP001324427">
    <property type="component" value="Unassembled WGS sequence"/>
</dbReference>
<name>A0AAV9JLC7_9PEZI</name>
<organism evidence="1 2">
    <name type="scientific">Oleoguttula mirabilis</name>
    <dbReference type="NCBI Taxonomy" id="1507867"/>
    <lineage>
        <taxon>Eukaryota</taxon>
        <taxon>Fungi</taxon>
        <taxon>Dikarya</taxon>
        <taxon>Ascomycota</taxon>
        <taxon>Pezizomycotina</taxon>
        <taxon>Dothideomycetes</taxon>
        <taxon>Dothideomycetidae</taxon>
        <taxon>Mycosphaerellales</taxon>
        <taxon>Teratosphaeriaceae</taxon>
        <taxon>Oleoguttula</taxon>
    </lineage>
</organism>
<keyword evidence="2" id="KW-1185">Reference proteome</keyword>
<evidence type="ECO:0000313" key="2">
    <source>
        <dbReference type="Proteomes" id="UP001324427"/>
    </source>
</evidence>
<protein>
    <submittedName>
        <fullName evidence="1">Uncharacterized protein</fullName>
    </submittedName>
</protein>
<dbReference type="AlphaFoldDB" id="A0AAV9JLC7"/>
<proteinExistence type="predicted"/>
<accession>A0AAV9JLC7</accession>
<gene>
    <name evidence="1" type="ORF">LTR36_002230</name>
</gene>
<sequence>MSGHTELPLRTTNKDDTNTTMPCAYCTTNVREGPNGQLVHHGPGNSTCAACNTPYDDDGRPISKPAADANENKERATEYRTEITKLMKQLRKGPGGAEAVRNGVFKEVYANLAHALEGFGRIEQAYNAHGQPLNRRAAANEAKKARAEKYRAALTEIIVKTGGVVPGDSYAELLRALDAMAGAVEGMETKEEKGSGR</sequence>
<dbReference type="EMBL" id="JAVFHQ010000016">
    <property type="protein sequence ID" value="KAK4546093.1"/>
    <property type="molecule type" value="Genomic_DNA"/>
</dbReference>
<reference evidence="1 2" key="1">
    <citation type="submission" date="2021-11" db="EMBL/GenBank/DDBJ databases">
        <title>Black yeast isolated from Biological Soil Crust.</title>
        <authorList>
            <person name="Kurbessoian T."/>
        </authorList>
    </citation>
    <scope>NUCLEOTIDE SEQUENCE [LARGE SCALE GENOMIC DNA]</scope>
    <source>
        <strain evidence="1 2">CCFEE 5522</strain>
    </source>
</reference>